<comment type="caution">
    <text evidence="3">The sequence shown here is derived from an EMBL/GenBank/DDBJ whole genome shotgun (WGS) entry which is preliminary data.</text>
</comment>
<dbReference type="EMBL" id="JAUIZM010000006">
    <property type="protein sequence ID" value="KAK1377804.1"/>
    <property type="molecule type" value="Genomic_DNA"/>
</dbReference>
<organism evidence="3 4">
    <name type="scientific">Heracleum sosnowskyi</name>
    <dbReference type="NCBI Taxonomy" id="360622"/>
    <lineage>
        <taxon>Eukaryota</taxon>
        <taxon>Viridiplantae</taxon>
        <taxon>Streptophyta</taxon>
        <taxon>Embryophyta</taxon>
        <taxon>Tracheophyta</taxon>
        <taxon>Spermatophyta</taxon>
        <taxon>Magnoliopsida</taxon>
        <taxon>eudicotyledons</taxon>
        <taxon>Gunneridae</taxon>
        <taxon>Pentapetalae</taxon>
        <taxon>asterids</taxon>
        <taxon>campanulids</taxon>
        <taxon>Apiales</taxon>
        <taxon>Apiaceae</taxon>
        <taxon>Apioideae</taxon>
        <taxon>apioid superclade</taxon>
        <taxon>Tordylieae</taxon>
        <taxon>Tordyliinae</taxon>
        <taxon>Heracleum</taxon>
    </lineage>
</organism>
<dbReference type="SUPFAM" id="SSF54909">
    <property type="entry name" value="Dimeric alpha+beta barrel"/>
    <property type="match status" value="2"/>
</dbReference>
<comment type="subunit">
    <text evidence="1">Homodimer.</text>
</comment>
<reference evidence="3" key="1">
    <citation type="submission" date="2023-02" db="EMBL/GenBank/DDBJ databases">
        <title>Genome of toxic invasive species Heracleum sosnowskyi carries increased number of genes despite the absence of recent whole-genome duplications.</title>
        <authorList>
            <person name="Schelkunov M."/>
            <person name="Shtratnikova V."/>
            <person name="Makarenko M."/>
            <person name="Klepikova A."/>
            <person name="Omelchenko D."/>
            <person name="Novikova G."/>
            <person name="Obukhova E."/>
            <person name="Bogdanov V."/>
            <person name="Penin A."/>
            <person name="Logacheva M."/>
        </authorList>
    </citation>
    <scope>NUCLEOTIDE SEQUENCE</scope>
    <source>
        <strain evidence="3">Hsosn_3</strain>
        <tissue evidence="3">Leaf</tissue>
    </source>
</reference>
<accession>A0AAD8I3G2</accession>
<dbReference type="SMART" id="SM00886">
    <property type="entry name" value="Dabb"/>
    <property type="match status" value="2"/>
</dbReference>
<dbReference type="Proteomes" id="UP001237642">
    <property type="component" value="Unassembled WGS sequence"/>
</dbReference>
<evidence type="ECO:0000256" key="1">
    <source>
        <dbReference type="ARBA" id="ARBA00011738"/>
    </source>
</evidence>
<dbReference type="PANTHER" id="PTHR33178">
    <property type="match status" value="1"/>
</dbReference>
<dbReference type="AlphaFoldDB" id="A0AAD8I3G2"/>
<dbReference type="Gene3D" id="3.30.70.100">
    <property type="match status" value="2"/>
</dbReference>
<evidence type="ECO:0000313" key="3">
    <source>
        <dbReference type="EMBL" id="KAK1377804.1"/>
    </source>
</evidence>
<protein>
    <submittedName>
        <fullName evidence="3">Stress-response A/B barrel domain-containing protein UP3</fullName>
    </submittedName>
</protein>
<dbReference type="Pfam" id="PF07876">
    <property type="entry name" value="Dabb"/>
    <property type="match status" value="2"/>
</dbReference>
<evidence type="ECO:0000313" key="4">
    <source>
        <dbReference type="Proteomes" id="UP001237642"/>
    </source>
</evidence>
<dbReference type="PROSITE" id="PS51502">
    <property type="entry name" value="S_R_A_B_BARREL"/>
    <property type="match status" value="2"/>
</dbReference>
<name>A0AAD8I3G2_9APIA</name>
<dbReference type="InterPro" id="IPR044662">
    <property type="entry name" value="HS1/DABB1-like"/>
</dbReference>
<feature type="domain" description="Stress-response A/B barrel" evidence="2">
    <location>
        <begin position="165"/>
        <end position="259"/>
    </location>
</feature>
<feature type="domain" description="Stress-response A/B barrel" evidence="2">
    <location>
        <begin position="55"/>
        <end position="149"/>
    </location>
</feature>
<proteinExistence type="predicted"/>
<reference evidence="3" key="2">
    <citation type="submission" date="2023-05" db="EMBL/GenBank/DDBJ databases">
        <authorList>
            <person name="Schelkunov M.I."/>
        </authorList>
    </citation>
    <scope>NUCLEOTIDE SEQUENCE</scope>
    <source>
        <strain evidence="3">Hsosn_3</strain>
        <tissue evidence="3">Leaf</tissue>
    </source>
</reference>
<gene>
    <name evidence="3" type="ORF">POM88_024548</name>
</gene>
<sequence length="330" mass="36366">MTTMMCPSLCARTNFVPPFSPFKLNISVSRCFNLRRNSSSPLIFPKRMSIKSQIIEHVVLFKIKPDADESKINAMINGLNGLSSLDQVIHISAGAVHRIDSSSLAFTHMLHGRYSSKDDLNAYNVHPAHVSVVTEAVKPIVEDVMAVDWMVDEVDGQVALAAGSAMRVKFLKVKEGLGEKVSDELLEVIGGLKGKFPVIDQISFGKNFSPERAKGFSIASLAVVPGVSELDELDSDSEELNSQKEKVRDFVEGVLVLDYVDSIFSEVYYEQRKRVADAITWCIWDFKPLMPGWYILVDNEEPPGGITESAVQDLAGNLLSTGVKPFGNEL</sequence>
<dbReference type="PANTHER" id="PTHR33178:SF3">
    <property type="entry name" value="STRESS-RESPONSE A_B BARREL DOMAIN-CONTAINING PROTEIN UP3"/>
    <property type="match status" value="1"/>
</dbReference>
<dbReference type="InterPro" id="IPR011008">
    <property type="entry name" value="Dimeric_a/b-barrel"/>
</dbReference>
<dbReference type="InterPro" id="IPR013097">
    <property type="entry name" value="Dabb"/>
</dbReference>
<evidence type="ECO:0000259" key="2">
    <source>
        <dbReference type="PROSITE" id="PS51502"/>
    </source>
</evidence>
<keyword evidence="4" id="KW-1185">Reference proteome</keyword>